<keyword evidence="3" id="KW-1185">Reference proteome</keyword>
<reference evidence="2" key="1">
    <citation type="submission" date="2023-04" db="EMBL/GenBank/DDBJ databases">
        <authorList>
            <consortium name="ELIXIR-Norway"/>
        </authorList>
    </citation>
    <scope>NUCLEOTIDE SEQUENCE [LARGE SCALE GENOMIC DNA]</scope>
</reference>
<evidence type="ECO:0000313" key="3">
    <source>
        <dbReference type="Proteomes" id="UP001176941"/>
    </source>
</evidence>
<gene>
    <name evidence="2" type="ORF">MRATA1EN1_LOCUS20374</name>
</gene>
<accession>A0ABN8ZBY3</accession>
<proteinExistence type="predicted"/>
<feature type="region of interest" description="Disordered" evidence="1">
    <location>
        <begin position="36"/>
        <end position="71"/>
    </location>
</feature>
<name>A0ABN8ZBY3_RANTA</name>
<evidence type="ECO:0000256" key="1">
    <source>
        <dbReference type="SAM" id="MobiDB-lite"/>
    </source>
</evidence>
<dbReference type="Proteomes" id="UP001176941">
    <property type="component" value="Chromosome 30"/>
</dbReference>
<dbReference type="EMBL" id="OX459966">
    <property type="protein sequence ID" value="CAI9171412.1"/>
    <property type="molecule type" value="Genomic_DNA"/>
</dbReference>
<evidence type="ECO:0000313" key="2">
    <source>
        <dbReference type="EMBL" id="CAI9171412.1"/>
    </source>
</evidence>
<protein>
    <submittedName>
        <fullName evidence="2">Uncharacterized protein</fullName>
    </submittedName>
</protein>
<organism evidence="2 3">
    <name type="scientific">Rangifer tarandus platyrhynchus</name>
    <name type="common">Svalbard reindeer</name>
    <dbReference type="NCBI Taxonomy" id="3082113"/>
    <lineage>
        <taxon>Eukaryota</taxon>
        <taxon>Metazoa</taxon>
        <taxon>Chordata</taxon>
        <taxon>Craniata</taxon>
        <taxon>Vertebrata</taxon>
        <taxon>Euteleostomi</taxon>
        <taxon>Mammalia</taxon>
        <taxon>Eutheria</taxon>
        <taxon>Laurasiatheria</taxon>
        <taxon>Artiodactyla</taxon>
        <taxon>Ruminantia</taxon>
        <taxon>Pecora</taxon>
        <taxon>Cervidae</taxon>
        <taxon>Odocoileinae</taxon>
        <taxon>Rangifer</taxon>
    </lineage>
</organism>
<sequence>MLAPWTGPISRAGYCYSAICQVIYDSEILAARAGGRPAAPGGERAFDAAQPLNPSCLPAGHQEGRQAPLLP</sequence>